<keyword evidence="7" id="KW-1185">Reference proteome</keyword>
<dbReference type="EMBL" id="JAKWBI020000126">
    <property type="protein sequence ID" value="KAJ2902045.1"/>
    <property type="molecule type" value="Genomic_DNA"/>
</dbReference>
<keyword evidence="2" id="KW-0285">Flavoprotein</keyword>
<dbReference type="PRINTS" id="PR00411">
    <property type="entry name" value="PNDRDTASEI"/>
</dbReference>
<sequence length="459" mass="50770">MENSIAFERATTLERTTFRSIREGREHTVMILGGSYAAIQIAHRLLKYARMYVQNLKVVMVWWSRILGSSMTSVSALATLQFPNPSFFEAVMRPSREAPALTRQQNTHLYWNMASVRAIIPGQTKDDDLFGNIARGFAQYATDSFVHIIGSVEGVDPNTKTVWIDYAPRHSLEVEIERGGGTGAVERHELKYDHLILCTGTRSTDPDMPWKNLGSTDETREQLHITQRKVEKAKHIVVAGGGATGVEVAAELAFEYAKASGDKRKEIVLATRGAHVLSGDSMSSKVEKELAKLGVKLMTNSTVEGKEFKDNKTYLTLRNGKTIETDLLLPTTGLIPNSEYLPERYKNSQGYVTVDEYFRVVGAPSVWAVGDIVSIPRASFVHTEKHATGVALNVENALRKKDPVRVKSMAVDPLAIALGRKRGAGRAGKVSLPSYAVYWAKGRNLGMSRMPSYLNGAPW</sequence>
<evidence type="ECO:0000256" key="3">
    <source>
        <dbReference type="ARBA" id="ARBA00022827"/>
    </source>
</evidence>
<feature type="domain" description="FAD/NAD(P)-binding" evidence="5">
    <location>
        <begin position="28"/>
        <end position="376"/>
    </location>
</feature>
<dbReference type="PANTHER" id="PTHR43735">
    <property type="entry name" value="APOPTOSIS-INDUCING FACTOR 1"/>
    <property type="match status" value="1"/>
</dbReference>
<comment type="caution">
    <text evidence="6">The sequence shown here is derived from an EMBL/GenBank/DDBJ whole genome shotgun (WGS) entry which is preliminary data.</text>
</comment>
<evidence type="ECO:0000313" key="7">
    <source>
        <dbReference type="Proteomes" id="UP001201980"/>
    </source>
</evidence>
<reference evidence="6" key="1">
    <citation type="submission" date="2022-07" db="EMBL/GenBank/DDBJ databases">
        <title>Draft genome sequence of Zalerion maritima ATCC 34329, a (micro)plastics degrading marine fungus.</title>
        <authorList>
            <person name="Paco A."/>
            <person name="Goncalves M.F.M."/>
            <person name="Rocha-Santos T.A.P."/>
            <person name="Alves A."/>
        </authorList>
    </citation>
    <scope>NUCLEOTIDE SEQUENCE</scope>
    <source>
        <strain evidence="6">ATCC 34329</strain>
    </source>
</reference>
<dbReference type="GO" id="GO:0050660">
    <property type="term" value="F:flavin adenine dinucleotide binding"/>
    <property type="evidence" value="ECO:0007669"/>
    <property type="project" value="TreeGrafter"/>
</dbReference>
<keyword evidence="3" id="KW-0274">FAD</keyword>
<dbReference type="GO" id="GO:0005737">
    <property type="term" value="C:cytoplasm"/>
    <property type="evidence" value="ECO:0007669"/>
    <property type="project" value="TreeGrafter"/>
</dbReference>
<dbReference type="AlphaFoldDB" id="A0AAD5WTB8"/>
<dbReference type="PANTHER" id="PTHR43735:SF3">
    <property type="entry name" value="FERROPTOSIS SUPPRESSOR PROTEIN 1"/>
    <property type="match status" value="1"/>
</dbReference>
<dbReference type="GO" id="GO:0004174">
    <property type="term" value="F:electron-transferring-flavoprotein dehydrogenase activity"/>
    <property type="evidence" value="ECO:0007669"/>
    <property type="project" value="TreeGrafter"/>
</dbReference>
<comment type="similarity">
    <text evidence="1">Belongs to the FAD-dependent oxidoreductase family.</text>
</comment>
<organism evidence="6 7">
    <name type="scientific">Zalerion maritima</name>
    <dbReference type="NCBI Taxonomy" id="339359"/>
    <lineage>
        <taxon>Eukaryota</taxon>
        <taxon>Fungi</taxon>
        <taxon>Dikarya</taxon>
        <taxon>Ascomycota</taxon>
        <taxon>Pezizomycotina</taxon>
        <taxon>Sordariomycetes</taxon>
        <taxon>Lulworthiomycetidae</taxon>
        <taxon>Lulworthiales</taxon>
        <taxon>Lulworthiaceae</taxon>
        <taxon>Zalerion</taxon>
    </lineage>
</organism>
<accession>A0AAD5WTB8</accession>
<dbReference type="Pfam" id="PF07992">
    <property type="entry name" value="Pyr_redox_2"/>
    <property type="match status" value="1"/>
</dbReference>
<dbReference type="SUPFAM" id="SSF51905">
    <property type="entry name" value="FAD/NAD(P)-binding domain"/>
    <property type="match status" value="2"/>
</dbReference>
<evidence type="ECO:0000256" key="4">
    <source>
        <dbReference type="ARBA" id="ARBA00023002"/>
    </source>
</evidence>
<evidence type="ECO:0000256" key="2">
    <source>
        <dbReference type="ARBA" id="ARBA00022630"/>
    </source>
</evidence>
<evidence type="ECO:0000313" key="6">
    <source>
        <dbReference type="EMBL" id="KAJ2902045.1"/>
    </source>
</evidence>
<evidence type="ECO:0000259" key="5">
    <source>
        <dbReference type="Pfam" id="PF07992"/>
    </source>
</evidence>
<dbReference type="InterPro" id="IPR036188">
    <property type="entry name" value="FAD/NAD-bd_sf"/>
</dbReference>
<dbReference type="PRINTS" id="PR00368">
    <property type="entry name" value="FADPNR"/>
</dbReference>
<gene>
    <name evidence="6" type="ORF">MKZ38_001081</name>
</gene>
<dbReference type="Proteomes" id="UP001201980">
    <property type="component" value="Unassembled WGS sequence"/>
</dbReference>
<evidence type="ECO:0000256" key="1">
    <source>
        <dbReference type="ARBA" id="ARBA00006442"/>
    </source>
</evidence>
<dbReference type="InterPro" id="IPR023753">
    <property type="entry name" value="FAD/NAD-binding_dom"/>
</dbReference>
<name>A0AAD5WTB8_9PEZI</name>
<proteinExistence type="inferred from homology"/>
<dbReference type="Gene3D" id="3.50.50.100">
    <property type="match status" value="1"/>
</dbReference>
<keyword evidence="4" id="KW-0560">Oxidoreductase</keyword>
<protein>
    <recommendedName>
        <fullName evidence="5">FAD/NAD(P)-binding domain-containing protein</fullName>
    </recommendedName>
</protein>